<name>A0A4Q7PFA2_9BACT</name>
<reference evidence="2 3" key="1">
    <citation type="submission" date="2019-02" db="EMBL/GenBank/DDBJ databases">
        <title>Genomic Encyclopedia of Archaeal and Bacterial Type Strains, Phase II (KMG-II): from individual species to whole genera.</title>
        <authorList>
            <person name="Goeker M."/>
        </authorList>
    </citation>
    <scope>NUCLEOTIDE SEQUENCE [LARGE SCALE GENOMIC DNA]</scope>
    <source>
        <strain evidence="2 3">DSM 21411</strain>
    </source>
</reference>
<feature type="transmembrane region" description="Helical" evidence="1">
    <location>
        <begin position="183"/>
        <end position="203"/>
    </location>
</feature>
<dbReference type="RefSeq" id="WP_130277071.1">
    <property type="nucleotide sequence ID" value="NZ_SGXG01000001.1"/>
</dbReference>
<gene>
    <name evidence="2" type="ORF">BC751_3997</name>
</gene>
<evidence type="ECO:0000256" key="1">
    <source>
        <dbReference type="SAM" id="Phobius"/>
    </source>
</evidence>
<comment type="caution">
    <text evidence="2">The sequence shown here is derived from an EMBL/GenBank/DDBJ whole genome shotgun (WGS) entry which is preliminary data.</text>
</comment>
<dbReference type="OrthoDB" id="128043at2"/>
<keyword evidence="1" id="KW-1133">Transmembrane helix</keyword>
<dbReference type="Proteomes" id="UP000292209">
    <property type="component" value="Unassembled WGS sequence"/>
</dbReference>
<dbReference type="AlphaFoldDB" id="A0A4Q7PFA2"/>
<sequence>MIGKILAPILILILFSSHVGSPGVIFEGLLGPYRVLANINPPDVVPGTAVVTVIIPETPEGISLEARPVYWSAGLKGTPKADPLYPVKGEIGKYEGELWFMEPGTSSVQLMMTVGGETFEAIIPVMAVPTAQKEMPVELGIILVLLGVLLVVLMVTIVASAMSDSIREPGMERTVKSQKRKQIGIVVGTLVMLLILWGGKSWWDAESNQYRNYMFEPLNGTATFESSPEGNFLHLEVDPLKSTQGRVTRRISFIVPDHGKLMHLFLIRKGDLDVFAHLHPERLDTLNFKVKLPPLPSGDYHVFADITRYTGFAETIVADLTIPETNNFKLASNDPVILGRDDTYTFSNPVSNKLITLDGDIMICGKPGIKTDLPGGYSAVWETETGKFEAGKLYSLDFALFDPEGEPASLEPYLGMMGHAVVLKHDGTVYIHLHPTGNYSMGSQQMLVDRFKSGKIGFSDIPQSLSFQDSIDRVVAFLDALPDAERDSLLMGNMVHYNKTDPGHEEHSMVSFPYAFPDKGNYRIWIQVKIDGKIVNGAFDVEVE</sequence>
<evidence type="ECO:0000313" key="2">
    <source>
        <dbReference type="EMBL" id="RZS98350.1"/>
    </source>
</evidence>
<organism evidence="2 3">
    <name type="scientific">Cecembia calidifontis</name>
    <dbReference type="NCBI Taxonomy" id="1187080"/>
    <lineage>
        <taxon>Bacteria</taxon>
        <taxon>Pseudomonadati</taxon>
        <taxon>Bacteroidota</taxon>
        <taxon>Cytophagia</taxon>
        <taxon>Cytophagales</taxon>
        <taxon>Cyclobacteriaceae</taxon>
        <taxon>Cecembia</taxon>
    </lineage>
</organism>
<accession>A0A4Q7PFA2</accession>
<dbReference type="EMBL" id="SGXG01000001">
    <property type="protein sequence ID" value="RZS98350.1"/>
    <property type="molecule type" value="Genomic_DNA"/>
</dbReference>
<feature type="transmembrane region" description="Helical" evidence="1">
    <location>
        <begin position="139"/>
        <end position="162"/>
    </location>
</feature>
<proteinExistence type="predicted"/>
<protein>
    <submittedName>
        <fullName evidence="2">Uncharacterized protein</fullName>
    </submittedName>
</protein>
<keyword evidence="1" id="KW-0812">Transmembrane</keyword>
<evidence type="ECO:0000313" key="3">
    <source>
        <dbReference type="Proteomes" id="UP000292209"/>
    </source>
</evidence>
<keyword evidence="1" id="KW-0472">Membrane</keyword>
<keyword evidence="3" id="KW-1185">Reference proteome</keyword>